<evidence type="ECO:0000256" key="1">
    <source>
        <dbReference type="SAM" id="MobiDB-lite"/>
    </source>
</evidence>
<sequence length="1053" mass="111662">MPIKFPKFSRRKSVGNALEAGYEPANPDNRFTPSHEPDEGKSTTYGGGYTGAQHQNRYEQIPPFPWLGKAKTLLKASLHNRGSGYTNGSGYSGSEDYASTGSVNRLSSSSTLPSSDTPRTPASVDNNRSQSGAVHNMAKSPKSIGASSGKRSFGGNYGPPSPGRKDSMSAATPPKLDTTLDTSSLFGEEMFSFTSSKATARLESSGGMGHTAPKLASNSIITSTSDNHNDIPPVPPPKSYNPATSPTASRFPYVAYNNIYANPSHLDGDRPGANEYSPYGWDAKDSDELITPAMQAASNSSPRNSRNLTPGQSIPIPSHSHADSLTTPSARQGRGPKHHPSRGGSGDSFGLKRASAVMRRQSFPEDEDAALVARGVVSHKHQQSQLHGRPQPQKSSSTPLLVGSAKGLTDKVKDRDSGWDEGVASGSSSLDSYPGEGSPIALHGNRGTSPPASGGNTNADYPEADVKPRVGKSTTGFSVQLSDGNDIDFDSSISASAALAAKYQEHEATKPQQNKVMTPAQFERYRQQQDEQRRLSGNQADPDDYDGSDSSESEEESEAERNREAVKQRQKQEAHLAVYRQQMMKITGSQPAEQPLGMSSRGASMSTSALPLNTSMPQLSLSGPGSSEKGSEEEDEEIPLGILMAHGFPNKNRPPTRLSNSSSQPNLRQAAQNQQDPRLPPFARGLPQDPYNLGASILHPATRMSMAYGVGGPSGSAAGSVYGGPSEMPGPRRPGGLIGEIMRTEEAKAARKGGATSMAFPTQRNSFQPDPFRPVSPGGGLLGLGGGSQHGNAGMMGMGGSPGLMGQMGTGGGMNVGMSGMPGMPNVGMMVPGAAPAGQGDAMQMQMANQMQQMMNMQMQWMQMQMQGQQQQQQQQQTLLPPMMGQRPMSMAGPAPTGPFSLGGQHQRTMSMMEPPNMPFQQPGRPSYTPSIAPSQRGPMIGSLQPPQGYTPSIAPSERSTVGLPSRYRPVSYNPAVAAGPASARAATLVSGAGQDWKKPHGPSHLKNSGGESDDDDEGWEELEKKRKEKKEGWRKKKETGFKGMLNFGSTST</sequence>
<feature type="compositionally biased region" description="Basic and acidic residues" evidence="1">
    <location>
        <begin position="1022"/>
        <end position="1032"/>
    </location>
</feature>
<feature type="region of interest" description="Disordered" evidence="1">
    <location>
        <begin position="82"/>
        <end position="181"/>
    </location>
</feature>
<name>A0A2T6ZFL7_TUBBO</name>
<feature type="region of interest" description="Disordered" evidence="1">
    <location>
        <begin position="1"/>
        <end position="53"/>
    </location>
</feature>
<protein>
    <submittedName>
        <fullName evidence="2">Uncharacterized protein</fullName>
    </submittedName>
</protein>
<feature type="compositionally biased region" description="Acidic residues" evidence="1">
    <location>
        <begin position="541"/>
        <end position="558"/>
    </location>
</feature>
<keyword evidence="3" id="KW-1185">Reference proteome</keyword>
<feature type="compositionally biased region" description="Polar residues" evidence="1">
    <location>
        <begin position="123"/>
        <end position="133"/>
    </location>
</feature>
<feature type="compositionally biased region" description="Polar residues" evidence="1">
    <location>
        <begin position="657"/>
        <end position="676"/>
    </location>
</feature>
<feature type="compositionally biased region" description="Polar residues" evidence="1">
    <location>
        <begin position="446"/>
        <end position="459"/>
    </location>
</feature>
<accession>A0A2T6ZFL7</accession>
<proteinExistence type="predicted"/>
<dbReference type="OrthoDB" id="5396252at2759"/>
<dbReference type="STRING" id="42251.A0A2T6ZFL7"/>
<feature type="region of interest" description="Disordered" evidence="1">
    <location>
        <begin position="295"/>
        <end position="350"/>
    </location>
</feature>
<feature type="region of interest" description="Disordered" evidence="1">
    <location>
        <begin position="221"/>
        <end position="246"/>
    </location>
</feature>
<feature type="compositionally biased region" description="Basic and acidic residues" evidence="1">
    <location>
        <begin position="559"/>
        <end position="573"/>
    </location>
</feature>
<feature type="region of interest" description="Disordered" evidence="1">
    <location>
        <begin position="376"/>
        <end position="470"/>
    </location>
</feature>
<dbReference type="PANTHER" id="PTHR42068">
    <property type="entry name" value="YALI0B18964P"/>
    <property type="match status" value="1"/>
</dbReference>
<feature type="region of interest" description="Disordered" evidence="1">
    <location>
        <begin position="525"/>
        <end position="573"/>
    </location>
</feature>
<feature type="compositionally biased region" description="Basic and acidic residues" evidence="1">
    <location>
        <begin position="525"/>
        <end position="534"/>
    </location>
</feature>
<feature type="compositionally biased region" description="Basic and acidic residues" evidence="1">
    <location>
        <begin position="408"/>
        <end position="418"/>
    </location>
</feature>
<dbReference type="PANTHER" id="PTHR42068:SF1">
    <property type="entry name" value="YALI0B18964P"/>
    <property type="match status" value="1"/>
</dbReference>
<feature type="region of interest" description="Disordered" evidence="1">
    <location>
        <begin position="590"/>
        <end position="686"/>
    </location>
</feature>
<feature type="compositionally biased region" description="Acidic residues" evidence="1">
    <location>
        <begin position="1012"/>
        <end position="1021"/>
    </location>
</feature>
<comment type="caution">
    <text evidence="2">The sequence shown here is derived from an EMBL/GenBank/DDBJ whole genome shotgun (WGS) entry which is preliminary data.</text>
</comment>
<feature type="compositionally biased region" description="Low complexity" evidence="1">
    <location>
        <begin position="298"/>
        <end position="307"/>
    </location>
</feature>
<reference evidence="2 3" key="1">
    <citation type="submission" date="2017-04" db="EMBL/GenBank/DDBJ databases">
        <title>Draft genome sequence of Tuber borchii Vittad., a whitish edible truffle.</title>
        <authorList>
            <consortium name="DOE Joint Genome Institute"/>
            <person name="Murat C."/>
            <person name="Kuo A."/>
            <person name="Barry K.W."/>
            <person name="Clum A."/>
            <person name="Dockter R.B."/>
            <person name="Fauchery L."/>
            <person name="Iotti M."/>
            <person name="Kohler A."/>
            <person name="Labutti K."/>
            <person name="Lindquist E.A."/>
            <person name="Lipzen A."/>
            <person name="Ohm R.A."/>
            <person name="Wang M."/>
            <person name="Grigoriev I.V."/>
            <person name="Zambonelli A."/>
            <person name="Martin F.M."/>
        </authorList>
    </citation>
    <scope>NUCLEOTIDE SEQUENCE [LARGE SCALE GENOMIC DNA]</scope>
    <source>
        <strain evidence="2 3">Tbo3840</strain>
    </source>
</reference>
<gene>
    <name evidence="2" type="ORF">B9Z19DRAFT_1133615</name>
</gene>
<organism evidence="2 3">
    <name type="scientific">Tuber borchii</name>
    <name type="common">White truffle</name>
    <dbReference type="NCBI Taxonomy" id="42251"/>
    <lineage>
        <taxon>Eukaryota</taxon>
        <taxon>Fungi</taxon>
        <taxon>Dikarya</taxon>
        <taxon>Ascomycota</taxon>
        <taxon>Pezizomycotina</taxon>
        <taxon>Pezizomycetes</taxon>
        <taxon>Pezizales</taxon>
        <taxon>Tuberaceae</taxon>
        <taxon>Tuber</taxon>
    </lineage>
</organism>
<feature type="region of interest" description="Disordered" evidence="1">
    <location>
        <begin position="922"/>
        <end position="963"/>
    </location>
</feature>
<feature type="compositionally biased region" description="Low complexity" evidence="1">
    <location>
        <begin position="92"/>
        <end position="120"/>
    </location>
</feature>
<dbReference type="EMBL" id="NESQ01000311">
    <property type="protein sequence ID" value="PUU74262.1"/>
    <property type="molecule type" value="Genomic_DNA"/>
</dbReference>
<dbReference type="Proteomes" id="UP000244722">
    <property type="component" value="Unassembled WGS sequence"/>
</dbReference>
<dbReference type="AlphaFoldDB" id="A0A2T6ZFL7"/>
<evidence type="ECO:0000313" key="3">
    <source>
        <dbReference type="Proteomes" id="UP000244722"/>
    </source>
</evidence>
<evidence type="ECO:0000313" key="2">
    <source>
        <dbReference type="EMBL" id="PUU74262.1"/>
    </source>
</evidence>
<feature type="compositionally biased region" description="Polar residues" evidence="1">
    <location>
        <begin position="601"/>
        <end position="619"/>
    </location>
</feature>
<feature type="region of interest" description="Disordered" evidence="1">
    <location>
        <begin position="989"/>
        <end position="1053"/>
    </location>
</feature>